<evidence type="ECO:0000256" key="2">
    <source>
        <dbReference type="SAM" id="SignalP"/>
    </source>
</evidence>
<dbReference type="InterPro" id="IPR029050">
    <property type="entry name" value="Immunoprotect_excell_Ig-like"/>
</dbReference>
<evidence type="ECO:0000313" key="5">
    <source>
        <dbReference type="Proteomes" id="UP000548787"/>
    </source>
</evidence>
<evidence type="ECO:0000313" key="4">
    <source>
        <dbReference type="EMBL" id="MBA3925470.1"/>
    </source>
</evidence>
<dbReference type="PROSITE" id="PS51257">
    <property type="entry name" value="PROKAR_LIPOPROTEIN"/>
    <property type="match status" value="1"/>
</dbReference>
<name>A0A7W1YF92_9LIST</name>
<dbReference type="AlphaFoldDB" id="A0A7W1YF92"/>
<protein>
    <submittedName>
        <fullName evidence="4">DUF4352 domain-containing protein</fullName>
    </submittedName>
</protein>
<gene>
    <name evidence="4" type="ORF">HPK16_03855</name>
</gene>
<dbReference type="Proteomes" id="UP000548787">
    <property type="component" value="Unassembled WGS sequence"/>
</dbReference>
<keyword evidence="1 2" id="KW-0732">Signal</keyword>
<dbReference type="Pfam" id="PF11611">
    <property type="entry name" value="DUF4352"/>
    <property type="match status" value="1"/>
</dbReference>
<feature type="domain" description="DUF4352" evidence="3">
    <location>
        <begin position="32"/>
        <end position="136"/>
    </location>
</feature>
<dbReference type="EMBL" id="JABJVM010000003">
    <property type="protein sequence ID" value="MBA3925470.1"/>
    <property type="molecule type" value="Genomic_DNA"/>
</dbReference>
<dbReference type="Gene3D" id="2.60.40.1240">
    <property type="match status" value="1"/>
</dbReference>
<keyword evidence="5" id="KW-1185">Reference proteome</keyword>
<organism evidence="4 5">
    <name type="scientific">Listeria rustica</name>
    <dbReference type="NCBI Taxonomy" id="2713503"/>
    <lineage>
        <taxon>Bacteria</taxon>
        <taxon>Bacillati</taxon>
        <taxon>Bacillota</taxon>
        <taxon>Bacilli</taxon>
        <taxon>Bacillales</taxon>
        <taxon>Listeriaceae</taxon>
        <taxon>Listeria</taxon>
    </lineage>
</organism>
<dbReference type="InterPro" id="IPR029051">
    <property type="entry name" value="DUF4352"/>
</dbReference>
<accession>A0A7W1YF92</accession>
<comment type="caution">
    <text evidence="4">The sequence shown here is derived from an EMBL/GenBank/DDBJ whole genome shotgun (WGS) entry which is preliminary data.</text>
</comment>
<evidence type="ECO:0000259" key="3">
    <source>
        <dbReference type="Pfam" id="PF11611"/>
    </source>
</evidence>
<proteinExistence type="predicted"/>
<feature type="signal peptide" evidence="2">
    <location>
        <begin position="1"/>
        <end position="30"/>
    </location>
</feature>
<feature type="chain" id="PRO_5030606245" evidence="2">
    <location>
        <begin position="31"/>
        <end position="152"/>
    </location>
</feature>
<evidence type="ECO:0000256" key="1">
    <source>
        <dbReference type="ARBA" id="ARBA00022729"/>
    </source>
</evidence>
<reference evidence="4 5" key="2">
    <citation type="submission" date="2020-08" db="EMBL/GenBank/DDBJ databases">
        <title>Listeria ohnekaius sp. nov. and Listeria portnoyii sp. nov. isolated from non-agricultural and natural environments.</title>
        <authorList>
            <person name="Weller D."/>
            <person name="Belias A.M."/>
            <person name="Liao J."/>
            <person name="Guo S."/>
            <person name="Orsi R.H."/>
            <person name="Wiedmann M."/>
        </authorList>
    </citation>
    <scope>NUCLEOTIDE SEQUENCE [LARGE SCALE GENOMIC DNA]</scope>
    <source>
        <strain evidence="4 5">FSL W9-0585</strain>
    </source>
</reference>
<reference evidence="4 5" key="1">
    <citation type="submission" date="2020-05" db="EMBL/GenBank/DDBJ databases">
        <authorList>
            <person name="Carlin C.R."/>
        </authorList>
    </citation>
    <scope>NUCLEOTIDE SEQUENCE [LARGE SCALE GENOMIC DNA]</scope>
    <source>
        <strain evidence="4 5">FSL W9-0585</strain>
    </source>
</reference>
<dbReference type="RefSeq" id="WP_181675700.1">
    <property type="nucleotide sequence ID" value="NZ_JABJVM010000003.1"/>
</dbReference>
<sequence length="152" mass="16116">MKKSKSWIALFILSLTLVAVVAACGTTAGANDIGKTRTANDLEITVTHVETLNSKNDKTQLAKIDFEVLNVGSDEAGVGAGDFVVKTENGKKHSVYGMHANNFGDAIAAGKMLRGSGYYEVPAGKQDVTVIYQPAVGKADQEATWTITLPEK</sequence>